<dbReference type="PANTHER" id="PTHR32494:SF5">
    <property type="entry name" value="ALLANTOATE AMIDOHYDROLASE"/>
    <property type="match status" value="1"/>
</dbReference>
<dbReference type="Gene3D" id="3.40.630.10">
    <property type="entry name" value="Zn peptidases"/>
    <property type="match status" value="1"/>
</dbReference>
<dbReference type="Proteomes" id="UP000012429">
    <property type="component" value="Unassembled WGS sequence"/>
</dbReference>
<proteinExistence type="inferred from homology"/>
<dbReference type="InterPro" id="IPR011650">
    <property type="entry name" value="Peptidase_M20_dimer"/>
</dbReference>
<dbReference type="PIRSF" id="PIRSF001235">
    <property type="entry name" value="Amidase_carbamoylase"/>
    <property type="match status" value="1"/>
</dbReference>
<name>N6UVC8_9HYPH</name>
<dbReference type="NCBIfam" id="NF006771">
    <property type="entry name" value="PRK09290.1-5"/>
    <property type="match status" value="1"/>
</dbReference>
<evidence type="ECO:0000313" key="5">
    <source>
        <dbReference type="EMBL" id="ENN85605.1"/>
    </source>
</evidence>
<feature type="binding site" evidence="3">
    <location>
        <position position="84"/>
    </location>
    <ligand>
        <name>Zn(2+)</name>
        <dbReference type="ChEBI" id="CHEBI:29105"/>
        <label>1</label>
    </ligand>
</feature>
<comment type="similarity">
    <text evidence="1">Belongs to the peptidase M20 family.</text>
</comment>
<dbReference type="PATRIC" id="fig|363754.4.peg.4869"/>
<dbReference type="InterPro" id="IPR036264">
    <property type="entry name" value="Bact_exopeptidase_dim_dom"/>
</dbReference>
<evidence type="ECO:0000259" key="4">
    <source>
        <dbReference type="Pfam" id="PF07687"/>
    </source>
</evidence>
<dbReference type="NCBIfam" id="TIGR01879">
    <property type="entry name" value="hydantase"/>
    <property type="match status" value="1"/>
</dbReference>
<gene>
    <name evidence="5" type="ORF">RHSP_82619</name>
</gene>
<dbReference type="STRING" id="363754.RHSP_82619"/>
<dbReference type="GO" id="GO:0016813">
    <property type="term" value="F:hydrolase activity, acting on carbon-nitrogen (but not peptide) bonds, in linear amidines"/>
    <property type="evidence" value="ECO:0007669"/>
    <property type="project" value="InterPro"/>
</dbReference>
<dbReference type="Gene3D" id="3.30.70.360">
    <property type="match status" value="1"/>
</dbReference>
<feature type="binding site" evidence="3">
    <location>
        <position position="95"/>
    </location>
    <ligand>
        <name>Zn(2+)</name>
        <dbReference type="ChEBI" id="CHEBI:29105"/>
        <label>2</label>
    </ligand>
</feature>
<protein>
    <submittedName>
        <fullName evidence="5">Allantoate amidohydrolase</fullName>
    </submittedName>
</protein>
<feature type="binding site" evidence="3">
    <location>
        <position position="194"/>
    </location>
    <ligand>
        <name>Zn(2+)</name>
        <dbReference type="ChEBI" id="CHEBI:29105"/>
        <label>1</label>
    </ligand>
</feature>
<dbReference type="SUPFAM" id="SSF53187">
    <property type="entry name" value="Zn-dependent exopeptidases"/>
    <property type="match status" value="1"/>
</dbReference>
<dbReference type="OrthoDB" id="9808195at2"/>
<comment type="caution">
    <text evidence="5">The sequence shown here is derived from an EMBL/GenBank/DDBJ whole genome shotgun (WGS) entry which is preliminary data.</text>
</comment>
<dbReference type="InterPro" id="IPR002933">
    <property type="entry name" value="Peptidase_M20"/>
</dbReference>
<accession>N6UVC8</accession>
<evidence type="ECO:0000256" key="1">
    <source>
        <dbReference type="ARBA" id="ARBA00006153"/>
    </source>
</evidence>
<evidence type="ECO:0000256" key="3">
    <source>
        <dbReference type="PIRSR" id="PIRSR001235-1"/>
    </source>
</evidence>
<dbReference type="Pfam" id="PF07687">
    <property type="entry name" value="M20_dimer"/>
    <property type="match status" value="1"/>
</dbReference>
<feature type="binding site" evidence="3">
    <location>
        <position position="130"/>
    </location>
    <ligand>
        <name>Zn(2+)</name>
        <dbReference type="ChEBI" id="CHEBI:29105"/>
        <label>2</label>
    </ligand>
</feature>
<dbReference type="EMBL" id="AQHN01000083">
    <property type="protein sequence ID" value="ENN85605.1"/>
    <property type="molecule type" value="Genomic_DNA"/>
</dbReference>
<comment type="cofactor">
    <cofactor evidence="3">
        <name>Zn(2+)</name>
        <dbReference type="ChEBI" id="CHEBI:29105"/>
    </cofactor>
    <text evidence="3">Binds 2 Zn(2+) ions per subunit.</text>
</comment>
<dbReference type="CDD" id="cd03884">
    <property type="entry name" value="M20_bAS"/>
    <property type="match status" value="1"/>
</dbReference>
<dbReference type="SUPFAM" id="SSF55031">
    <property type="entry name" value="Bacterial exopeptidase dimerisation domain"/>
    <property type="match status" value="1"/>
</dbReference>
<feature type="domain" description="Peptidase M20 dimerisation" evidence="4">
    <location>
        <begin position="215"/>
        <end position="316"/>
    </location>
</feature>
<dbReference type="AlphaFoldDB" id="N6UVC8"/>
<keyword evidence="2 5" id="KW-0378">Hydrolase</keyword>
<feature type="binding site" evidence="3">
    <location>
        <position position="386"/>
    </location>
    <ligand>
        <name>Zn(2+)</name>
        <dbReference type="ChEBI" id="CHEBI:29105"/>
        <label>2</label>
    </ligand>
</feature>
<keyword evidence="3" id="KW-0479">Metal-binding</keyword>
<keyword evidence="3" id="KW-0862">Zinc</keyword>
<feature type="binding site" evidence="3">
    <location>
        <position position="95"/>
    </location>
    <ligand>
        <name>Zn(2+)</name>
        <dbReference type="ChEBI" id="CHEBI:29105"/>
        <label>1</label>
    </ligand>
</feature>
<dbReference type="GO" id="GO:0046872">
    <property type="term" value="F:metal ion binding"/>
    <property type="evidence" value="ECO:0007669"/>
    <property type="project" value="UniProtKB-KW"/>
</dbReference>
<evidence type="ECO:0000313" key="6">
    <source>
        <dbReference type="Proteomes" id="UP000012429"/>
    </source>
</evidence>
<keyword evidence="6" id="KW-1185">Reference proteome</keyword>
<dbReference type="Pfam" id="PF01546">
    <property type="entry name" value="Peptidase_M20"/>
    <property type="match status" value="1"/>
</dbReference>
<sequence>MKSHPQINAQRLLQRIADFAAIGATSAGGVNRQALSAEDRAARRLLAELAVARGFGVHQDAIANLFIRREGRNPLLPPVLIGSHLDSQPTGGRFDGALGTLSAFEVLESLEDAGVRTERSVEVVSWTNEEGSRFSPGCMGSMAFVGAGDIDRWQHMHGIDGTELGDELAATLQALPEAEMRPIGRSVSAFVEVHIEQGPVLERAGVPIGIVTDVQGTRWLEISFIGEAAHAGTTPLEFRRDPMAATAAAIAHLQLDVMPADPMARLTVGRMIVEPSSVNVIPSRVTFTVDIRHPQEDVLSSIEAQVRAECRASAERHMVDVRIEKRFDLAPGKFDVAIVDAIGKACERLCVSSMKLVSGAFHDALFISRVAPTAMIFVPCRDGISHNEAEFVAAENIETGAKVLLETTLSLIGEQYLPR</sequence>
<evidence type="ECO:0000256" key="2">
    <source>
        <dbReference type="ARBA" id="ARBA00022801"/>
    </source>
</evidence>
<reference evidence="5 6" key="1">
    <citation type="journal article" date="2012" name="BMC Genomics">
        <title>Genomic basis of broad host range and environmental adaptability of Rhizobium tropici CIAT 899 and Rhizobium sp. PRF 81 which are used in inoculants for common bean (Phaseolus vulgaris L.).</title>
        <authorList>
            <person name="Ormeno-Orrillo E."/>
            <person name="Menna P."/>
            <person name="Almeida L.G."/>
            <person name="Ollero F.J."/>
            <person name="Nicolas M.F."/>
            <person name="Pains Rodrigues E."/>
            <person name="Shigueyoshi Nakatani A."/>
            <person name="Silva Batista J.S."/>
            <person name="Oliveira Chueire L.M."/>
            <person name="Souza R.C."/>
            <person name="Ribeiro Vasconcelos A.T."/>
            <person name="Megias M."/>
            <person name="Hungria M."/>
            <person name="Martinez-Romero E."/>
        </authorList>
    </citation>
    <scope>NUCLEOTIDE SEQUENCE [LARGE SCALE GENOMIC DNA]</scope>
    <source>
        <strain evidence="5 6">PRF 81</strain>
    </source>
</reference>
<organism evidence="5 6">
    <name type="scientific">Rhizobium freirei PRF 81</name>
    <dbReference type="NCBI Taxonomy" id="363754"/>
    <lineage>
        <taxon>Bacteria</taxon>
        <taxon>Pseudomonadati</taxon>
        <taxon>Pseudomonadota</taxon>
        <taxon>Alphaproteobacteria</taxon>
        <taxon>Hyphomicrobiales</taxon>
        <taxon>Rhizobiaceae</taxon>
        <taxon>Rhizobium/Agrobacterium group</taxon>
        <taxon>Rhizobium</taxon>
    </lineage>
</organism>
<dbReference type="PANTHER" id="PTHR32494">
    <property type="entry name" value="ALLANTOATE DEIMINASE-RELATED"/>
    <property type="match status" value="1"/>
</dbReference>
<dbReference type="RefSeq" id="WP_004123954.1">
    <property type="nucleotide sequence ID" value="NZ_AQHN01000083.1"/>
</dbReference>
<dbReference type="InterPro" id="IPR010158">
    <property type="entry name" value="Amidase_Cbmase"/>
</dbReference>
<dbReference type="NCBIfam" id="NF006769">
    <property type="entry name" value="PRK09290.1-3"/>
    <property type="match status" value="1"/>
</dbReference>